<dbReference type="EMBL" id="GADI01005330">
    <property type="protein sequence ID" value="JAA68478.1"/>
    <property type="molecule type" value="mRNA"/>
</dbReference>
<accession>A0A0K8RC90</accession>
<feature type="signal peptide" evidence="1">
    <location>
        <begin position="1"/>
        <end position="24"/>
    </location>
</feature>
<feature type="chain" id="PRO_5005517310" evidence="1">
    <location>
        <begin position="25"/>
        <end position="121"/>
    </location>
</feature>
<organism evidence="2">
    <name type="scientific">Ixodes ricinus</name>
    <name type="common">Common tick</name>
    <name type="synonym">Acarus ricinus</name>
    <dbReference type="NCBI Taxonomy" id="34613"/>
    <lineage>
        <taxon>Eukaryota</taxon>
        <taxon>Metazoa</taxon>
        <taxon>Ecdysozoa</taxon>
        <taxon>Arthropoda</taxon>
        <taxon>Chelicerata</taxon>
        <taxon>Arachnida</taxon>
        <taxon>Acari</taxon>
        <taxon>Parasitiformes</taxon>
        <taxon>Ixodida</taxon>
        <taxon>Ixodoidea</taxon>
        <taxon>Ixodidae</taxon>
        <taxon>Ixodinae</taxon>
        <taxon>Ixodes</taxon>
    </lineage>
</organism>
<keyword evidence="1" id="KW-0732">Signal</keyword>
<name>A0A0K8RC90_IXORI</name>
<protein>
    <submittedName>
        <fullName evidence="2">Putative ixostatin</fullName>
    </submittedName>
</protein>
<proteinExistence type="evidence at transcript level"/>
<evidence type="ECO:0000313" key="2">
    <source>
        <dbReference type="EMBL" id="JAA68478.1"/>
    </source>
</evidence>
<dbReference type="AlphaFoldDB" id="A0A0K8RC90"/>
<sequence length="121" mass="13093">MISTRVLLLFAAPALICIAGYSTANEEQPTTKRPGNCGLVSNESFDRLDENALKRNRYPVGLGNICEIRFHKGDNTTKCIGYGLRPTNGPACIMCCACRNGDGIVRYNATHAPNTIKCGRG</sequence>
<evidence type="ECO:0000256" key="1">
    <source>
        <dbReference type="SAM" id="SignalP"/>
    </source>
</evidence>
<reference evidence="2" key="1">
    <citation type="submission" date="2012-12" db="EMBL/GenBank/DDBJ databases">
        <title>Identification and characterization of a phenylalanine ammonia-lyase gene family in Isatis indigotica Fort.</title>
        <authorList>
            <person name="Liu Q."/>
            <person name="Chen J."/>
            <person name="Zhou X."/>
            <person name="Di P."/>
            <person name="Xiao Y."/>
            <person name="Xuan H."/>
            <person name="Zhang L."/>
            <person name="Chen W."/>
        </authorList>
    </citation>
    <scope>NUCLEOTIDE SEQUENCE</scope>
    <source>
        <tissue evidence="2">Salivary gland</tissue>
    </source>
</reference>